<sequence length="89" mass="9565">MSPSSWLASYRISPVPSPCRPSYNRPTPPSTMTPHSSPACPGTAQMLPPLPQPWRTHPASCSSSPCPFLASLRTSSSRWSPHPAAPSRL</sequence>
<protein>
    <submittedName>
        <fullName evidence="2">Uncharacterized protein</fullName>
    </submittedName>
</protein>
<evidence type="ECO:0000313" key="2">
    <source>
        <dbReference type="EMBL" id="JAE19539.1"/>
    </source>
</evidence>
<reference evidence="2" key="1">
    <citation type="submission" date="2014-09" db="EMBL/GenBank/DDBJ databases">
        <authorList>
            <person name="Magalhaes I.L.F."/>
            <person name="Oliveira U."/>
            <person name="Santos F.R."/>
            <person name="Vidigal T.H.D.A."/>
            <person name="Brescovit A.D."/>
            <person name="Santos A.J."/>
        </authorList>
    </citation>
    <scope>NUCLEOTIDE SEQUENCE</scope>
    <source>
        <tissue evidence="2">Shoot tissue taken approximately 20 cm above the soil surface</tissue>
    </source>
</reference>
<evidence type="ECO:0000256" key="1">
    <source>
        <dbReference type="SAM" id="MobiDB-lite"/>
    </source>
</evidence>
<reference evidence="2" key="2">
    <citation type="journal article" date="2015" name="Data Brief">
        <title>Shoot transcriptome of the giant reed, Arundo donax.</title>
        <authorList>
            <person name="Barrero R.A."/>
            <person name="Guerrero F.D."/>
            <person name="Moolhuijzen P."/>
            <person name="Goolsby J.A."/>
            <person name="Tidwell J."/>
            <person name="Bellgard S.E."/>
            <person name="Bellgard M.I."/>
        </authorList>
    </citation>
    <scope>NUCLEOTIDE SEQUENCE</scope>
    <source>
        <tissue evidence="2">Shoot tissue taken approximately 20 cm above the soil surface</tissue>
    </source>
</reference>
<dbReference type="EMBL" id="GBRH01178357">
    <property type="protein sequence ID" value="JAE19539.1"/>
    <property type="molecule type" value="Transcribed_RNA"/>
</dbReference>
<accession>A0A0A9G7U2</accession>
<name>A0A0A9G7U2_ARUDO</name>
<feature type="region of interest" description="Disordered" evidence="1">
    <location>
        <begin position="1"/>
        <end position="64"/>
    </location>
</feature>
<dbReference type="AlphaFoldDB" id="A0A0A9G7U2"/>
<organism evidence="2">
    <name type="scientific">Arundo donax</name>
    <name type="common">Giant reed</name>
    <name type="synonym">Donax arundinaceus</name>
    <dbReference type="NCBI Taxonomy" id="35708"/>
    <lineage>
        <taxon>Eukaryota</taxon>
        <taxon>Viridiplantae</taxon>
        <taxon>Streptophyta</taxon>
        <taxon>Embryophyta</taxon>
        <taxon>Tracheophyta</taxon>
        <taxon>Spermatophyta</taxon>
        <taxon>Magnoliopsida</taxon>
        <taxon>Liliopsida</taxon>
        <taxon>Poales</taxon>
        <taxon>Poaceae</taxon>
        <taxon>PACMAD clade</taxon>
        <taxon>Arundinoideae</taxon>
        <taxon>Arundineae</taxon>
        <taxon>Arundo</taxon>
    </lineage>
</organism>
<proteinExistence type="predicted"/>